<sequence>MFLSSGYAESAAQAVTAEDIPDISIKEIVQNIVNTSEDEDFDSLNKEDAVSTVKAESGVSAAFITRNNAAQVAYDIMVFQVVHKCLQELEELRKGLEFLKVANLLENHPKVARLVFSTVDEATIDPKVLLRRIRKTDVPEESDAIKIAHQFFCDYIKEVCARSQGVDIKTVLAFITASKCMPVSITVSFLNADGKQNSLPDPDTCTSNIRIPTCYSSYEKFKEIFDSTVSIQGKGYARA</sequence>
<feature type="domain" description="HECT" evidence="2">
    <location>
        <begin position="48"/>
        <end position="226"/>
    </location>
</feature>
<dbReference type="InterPro" id="IPR035983">
    <property type="entry name" value="Hect_E3_ubiquitin_ligase"/>
</dbReference>
<evidence type="ECO:0000256" key="1">
    <source>
        <dbReference type="ARBA" id="ARBA00022786"/>
    </source>
</evidence>
<dbReference type="SUPFAM" id="SSF56204">
    <property type="entry name" value="Hect, E3 ligase catalytic domain"/>
    <property type="match status" value="1"/>
</dbReference>
<dbReference type="GO" id="GO:0004842">
    <property type="term" value="F:ubiquitin-protein transferase activity"/>
    <property type="evidence" value="ECO:0007669"/>
    <property type="project" value="InterPro"/>
</dbReference>
<dbReference type="EMBL" id="LSMT01000727">
    <property type="protein sequence ID" value="PFX14803.1"/>
    <property type="molecule type" value="Genomic_DNA"/>
</dbReference>
<name>A0A2B4RDB1_STYPI</name>
<keyword evidence="4" id="KW-1185">Reference proteome</keyword>
<dbReference type="AlphaFoldDB" id="A0A2B4RDB1"/>
<dbReference type="Proteomes" id="UP000225706">
    <property type="component" value="Unassembled WGS sequence"/>
</dbReference>
<dbReference type="InterPro" id="IPR000569">
    <property type="entry name" value="HECT_dom"/>
</dbReference>
<dbReference type="Gene3D" id="3.30.2410.10">
    <property type="entry name" value="Hect, E3 ligase catalytic domain"/>
    <property type="match status" value="1"/>
</dbReference>
<proteinExistence type="predicted"/>
<accession>A0A2B4RDB1</accession>
<dbReference type="Pfam" id="PF00632">
    <property type="entry name" value="HECT"/>
    <property type="match status" value="1"/>
</dbReference>
<evidence type="ECO:0000259" key="2">
    <source>
        <dbReference type="Pfam" id="PF00632"/>
    </source>
</evidence>
<evidence type="ECO:0000313" key="4">
    <source>
        <dbReference type="Proteomes" id="UP000225706"/>
    </source>
</evidence>
<gene>
    <name evidence="3" type="ORF">AWC38_SpisGene21016</name>
</gene>
<comment type="caution">
    <text evidence="3">The sequence shown here is derived from an EMBL/GenBank/DDBJ whole genome shotgun (WGS) entry which is preliminary data.</text>
</comment>
<protein>
    <recommendedName>
        <fullName evidence="2">HECT domain-containing protein</fullName>
    </recommendedName>
</protein>
<keyword evidence="1" id="KW-0833">Ubl conjugation pathway</keyword>
<reference evidence="4" key="1">
    <citation type="journal article" date="2017" name="bioRxiv">
        <title>Comparative analysis of the genomes of Stylophora pistillata and Acropora digitifera provides evidence for extensive differences between species of corals.</title>
        <authorList>
            <person name="Voolstra C.R."/>
            <person name="Li Y."/>
            <person name="Liew Y.J."/>
            <person name="Baumgarten S."/>
            <person name="Zoccola D."/>
            <person name="Flot J.-F."/>
            <person name="Tambutte S."/>
            <person name="Allemand D."/>
            <person name="Aranda M."/>
        </authorList>
    </citation>
    <scope>NUCLEOTIDE SEQUENCE [LARGE SCALE GENOMIC DNA]</scope>
</reference>
<evidence type="ECO:0000313" key="3">
    <source>
        <dbReference type="EMBL" id="PFX14803.1"/>
    </source>
</evidence>
<organism evidence="3 4">
    <name type="scientific">Stylophora pistillata</name>
    <name type="common">Smooth cauliflower coral</name>
    <dbReference type="NCBI Taxonomy" id="50429"/>
    <lineage>
        <taxon>Eukaryota</taxon>
        <taxon>Metazoa</taxon>
        <taxon>Cnidaria</taxon>
        <taxon>Anthozoa</taxon>
        <taxon>Hexacorallia</taxon>
        <taxon>Scleractinia</taxon>
        <taxon>Astrocoeniina</taxon>
        <taxon>Pocilloporidae</taxon>
        <taxon>Stylophora</taxon>
    </lineage>
</organism>